<keyword evidence="1 5" id="KW-0732">Signal</keyword>
<comment type="function">
    <text evidence="5">Provides the cells with the ability to utilize trehalose at high osmolarity by splitting it into glucose molecules that can subsequently be taken up by the phosphotransferase-mediated uptake system.</text>
</comment>
<keyword evidence="3 5" id="KW-0378">Hydrolase</keyword>
<evidence type="ECO:0000256" key="6">
    <source>
        <dbReference type="SAM" id="MobiDB-lite"/>
    </source>
</evidence>
<evidence type="ECO:0000256" key="5">
    <source>
        <dbReference type="HAMAP-Rule" id="MF_01060"/>
    </source>
</evidence>
<dbReference type="InterPro" id="IPR012341">
    <property type="entry name" value="6hp_glycosidase-like_sf"/>
</dbReference>
<feature type="binding site" evidence="5">
    <location>
        <position position="201"/>
    </location>
    <ligand>
        <name>substrate</name>
    </ligand>
</feature>
<dbReference type="GO" id="GO:0005993">
    <property type="term" value="P:trehalose catabolic process"/>
    <property type="evidence" value="ECO:0007669"/>
    <property type="project" value="InterPro"/>
</dbReference>
<dbReference type="PANTHER" id="PTHR23403:SF1">
    <property type="entry name" value="TREHALASE"/>
    <property type="match status" value="1"/>
</dbReference>
<dbReference type="NCBIfam" id="NF009773">
    <property type="entry name" value="PRK13270.1"/>
    <property type="match status" value="1"/>
</dbReference>
<feature type="binding site" evidence="5">
    <location>
        <position position="516"/>
    </location>
    <ligand>
        <name>substrate</name>
    </ligand>
</feature>
<dbReference type="PROSITE" id="PS00928">
    <property type="entry name" value="TREHALASE_2"/>
    <property type="match status" value="1"/>
</dbReference>
<dbReference type="FunFam" id="1.50.10.10:FF:000003">
    <property type="entry name" value="Cytoplasmic trehalase"/>
    <property type="match status" value="1"/>
</dbReference>
<dbReference type="AlphaFoldDB" id="A0A9X4GKP2"/>
<dbReference type="Gene3D" id="1.50.10.10">
    <property type="match status" value="1"/>
</dbReference>
<feature type="region of interest" description="Disordered" evidence="6">
    <location>
        <begin position="543"/>
        <end position="570"/>
    </location>
</feature>
<gene>
    <name evidence="5" type="primary">treA</name>
    <name evidence="7" type="ORF">L2111_14860</name>
</gene>
<name>A0A9X4GKP2_9ENTR</name>
<dbReference type="PRINTS" id="PR00744">
    <property type="entry name" value="GLHYDRLASE37"/>
</dbReference>
<feature type="binding site" evidence="5">
    <location>
        <begin position="282"/>
        <end position="284"/>
    </location>
    <ligand>
        <name>substrate</name>
    </ligand>
</feature>
<comment type="subunit">
    <text evidence="5">Monomer.</text>
</comment>
<dbReference type="SUPFAM" id="SSF48208">
    <property type="entry name" value="Six-hairpin glycosidases"/>
    <property type="match status" value="1"/>
</dbReference>
<dbReference type="NCBIfam" id="NF009774">
    <property type="entry name" value="PRK13271.1"/>
    <property type="match status" value="1"/>
</dbReference>
<evidence type="ECO:0000313" key="7">
    <source>
        <dbReference type="EMBL" id="MDE9619346.1"/>
    </source>
</evidence>
<reference evidence="7" key="1">
    <citation type="submission" date="2022-01" db="EMBL/GenBank/DDBJ databases">
        <title>Genetic Characterization of Carbapenem-resistant Citrobacter spp. from China: a multicenter study.</title>
        <authorList>
            <person name="Ye L."/>
        </authorList>
    </citation>
    <scope>NUCLEOTIDE SEQUENCE</scope>
    <source>
        <strain evidence="7">IR5432</strain>
    </source>
</reference>
<keyword evidence="2 5" id="KW-0574">Periplasm</keyword>
<comment type="subcellular location">
    <subcellularLocation>
        <location evidence="5">Periplasm</location>
    </subcellularLocation>
</comment>
<feature type="binding site" evidence="5">
    <location>
        <position position="315"/>
    </location>
    <ligand>
        <name>substrate</name>
    </ligand>
</feature>
<evidence type="ECO:0000256" key="2">
    <source>
        <dbReference type="ARBA" id="ARBA00022764"/>
    </source>
</evidence>
<feature type="binding site" evidence="5">
    <location>
        <begin position="210"/>
        <end position="212"/>
    </location>
    <ligand>
        <name>substrate</name>
    </ligand>
</feature>
<dbReference type="HAMAP" id="MF_01060">
    <property type="entry name" value="Peripl_trehalase"/>
    <property type="match status" value="1"/>
</dbReference>
<organism evidence="7 8">
    <name type="scientific">Citrobacter portucalensis</name>
    <dbReference type="NCBI Taxonomy" id="1639133"/>
    <lineage>
        <taxon>Bacteria</taxon>
        <taxon>Pseudomonadati</taxon>
        <taxon>Pseudomonadota</taxon>
        <taxon>Gammaproteobacteria</taxon>
        <taxon>Enterobacterales</taxon>
        <taxon>Enterobacteriaceae</taxon>
        <taxon>Citrobacter</taxon>
        <taxon>Citrobacter freundii complex</taxon>
    </lineage>
</organism>
<keyword evidence="4 5" id="KW-0326">Glycosidase</keyword>
<dbReference type="InterPro" id="IPR008928">
    <property type="entry name" value="6-hairpin_glycosidase_sf"/>
</dbReference>
<feature type="active site" description="Proton donor/acceptor" evidence="5">
    <location>
        <position position="317"/>
    </location>
</feature>
<feature type="chain" id="PRO_5041026440" description="Periplasmic trehalase" evidence="5">
    <location>
        <begin position="35"/>
        <end position="570"/>
    </location>
</feature>
<dbReference type="EC" id="3.2.1.28" evidence="5"/>
<feature type="binding site" evidence="5">
    <location>
        <position position="157"/>
    </location>
    <ligand>
        <name>substrate</name>
    </ligand>
</feature>
<proteinExistence type="inferred from homology"/>
<dbReference type="GO" id="GO:0004555">
    <property type="term" value="F:alpha,alpha-trehalase activity"/>
    <property type="evidence" value="ECO:0007669"/>
    <property type="project" value="UniProtKB-UniRule"/>
</dbReference>
<dbReference type="GO" id="GO:0042597">
    <property type="term" value="C:periplasmic space"/>
    <property type="evidence" value="ECO:0007669"/>
    <property type="project" value="UniProtKB-SubCell"/>
</dbReference>
<dbReference type="Proteomes" id="UP001147005">
    <property type="component" value="Unassembled WGS sequence"/>
</dbReference>
<accession>A0A9X4GKP2</accession>
<dbReference type="RefSeq" id="WP_275398078.1">
    <property type="nucleotide sequence ID" value="NZ_JAKIHW010000016.1"/>
</dbReference>
<comment type="similarity">
    <text evidence="5">Belongs to the glycosyl hydrolase 37 family.</text>
</comment>
<comment type="caution">
    <text evidence="7">The sequence shown here is derived from an EMBL/GenBank/DDBJ whole genome shotgun (WGS) entry which is preliminary data.</text>
</comment>
<evidence type="ECO:0000256" key="1">
    <source>
        <dbReference type="ARBA" id="ARBA00022729"/>
    </source>
</evidence>
<dbReference type="Pfam" id="PF01204">
    <property type="entry name" value="Trehalase"/>
    <property type="match status" value="1"/>
</dbReference>
<dbReference type="EMBL" id="JAKIHW010000016">
    <property type="protein sequence ID" value="MDE9619346.1"/>
    <property type="molecule type" value="Genomic_DNA"/>
</dbReference>
<feature type="active site" description="Proton donor/acceptor" evidence="5">
    <location>
        <position position="501"/>
    </location>
</feature>
<evidence type="ECO:0000256" key="4">
    <source>
        <dbReference type="ARBA" id="ARBA00023295"/>
    </source>
</evidence>
<feature type="signal peptide" evidence="5">
    <location>
        <begin position="1"/>
        <end position="34"/>
    </location>
</feature>
<dbReference type="InterPro" id="IPR001661">
    <property type="entry name" value="Glyco_hydro_37"/>
</dbReference>
<dbReference type="PROSITE" id="PS00927">
    <property type="entry name" value="TREHALASE_1"/>
    <property type="match status" value="1"/>
</dbReference>
<feature type="binding site" evidence="5">
    <location>
        <begin position="164"/>
        <end position="165"/>
    </location>
    <ligand>
        <name>substrate</name>
    </ligand>
</feature>
<evidence type="ECO:0000256" key="3">
    <source>
        <dbReference type="ARBA" id="ARBA00022801"/>
    </source>
</evidence>
<dbReference type="PANTHER" id="PTHR23403">
    <property type="entry name" value="TREHALASE"/>
    <property type="match status" value="1"/>
</dbReference>
<dbReference type="InterPro" id="IPR023720">
    <property type="entry name" value="Trehalase_periplasmic"/>
</dbReference>
<dbReference type="GO" id="GO:0071474">
    <property type="term" value="P:cellular hyperosmotic response"/>
    <property type="evidence" value="ECO:0007669"/>
    <property type="project" value="InterPro"/>
</dbReference>
<comment type="catalytic activity">
    <reaction evidence="5">
        <text>alpha,alpha-trehalose + H2O = alpha-D-glucose + beta-D-glucose</text>
        <dbReference type="Rhea" id="RHEA:32675"/>
        <dbReference type="ChEBI" id="CHEBI:15377"/>
        <dbReference type="ChEBI" id="CHEBI:15903"/>
        <dbReference type="ChEBI" id="CHEBI:16551"/>
        <dbReference type="ChEBI" id="CHEBI:17925"/>
        <dbReference type="EC" id="3.2.1.28"/>
    </reaction>
</comment>
<dbReference type="InterPro" id="IPR018232">
    <property type="entry name" value="Glyco_hydro_37_CS"/>
</dbReference>
<evidence type="ECO:0000313" key="8">
    <source>
        <dbReference type="Proteomes" id="UP001147005"/>
    </source>
</evidence>
<protein>
    <recommendedName>
        <fullName evidence="5">Periplasmic trehalase</fullName>
        <ecNumber evidence="5">3.2.1.28</ecNumber>
    </recommendedName>
    <alternativeName>
        <fullName evidence="5">Alpha,alpha-trehalase</fullName>
    </alternativeName>
    <alternativeName>
        <fullName evidence="5">Alpha,alpha-trehalose glucohydrolase</fullName>
    </alternativeName>
</protein>
<sequence length="570" mass="63711" precursor="true">MIMPATRHPGLLSVAIKLTLASTFFAFSSFAANAEEAPAATPAPPDILLGPLFNDVQMAKLFPDQKTFADAVPNSDPLMILADYRMQKNQSGFDLRHFVQVNFTLPKEGEKYVPPAGQSLREHIDGLWPVLTRSTTDAEKWDSLLPLPEPYVVPGGRFREIYYWDSYFTMLGLAESNHWDKVSDMVANFAYEIDSWGHIPNGNRTYYLSRSQPPFFAFMVELLAQHDGNDALKKYLPQMLKEYSYWMEGVETLQPGQQNKRVIKLDDGTILNRYWDDRDTPRPESWVEDIATAKSNPNRPATEIYRDLRSAAASGWDFSSRWMDNPNQLGTLRTTSIVPVDLNALMYKMEKMIALASKAAGDDAKAAQYDGFANARQKGIEKYLWNDKEGWYADYDLKSHKVRNQLTAAALFPLYVNAAAKDRASKVATATQAHLLQPGGLATTSVKSGQQWDAPNGWAPLQWVAASGLQNYGQDNVAMDVTWRFLTNVQHTYDREKKLVEKYDVSTTGTGGGGGEYPLQDGFGWTNGVTLKMLDLICAKEKPCDNVPASRPPPASAIPVEPKKQTQPTP</sequence>